<dbReference type="PANTHER" id="PTHR44591">
    <property type="entry name" value="STRESS RESPONSE REGULATOR PROTEIN 1"/>
    <property type="match status" value="1"/>
</dbReference>
<dbReference type="PROSITE" id="PS50110">
    <property type="entry name" value="RESPONSE_REGULATORY"/>
    <property type="match status" value="1"/>
</dbReference>
<dbReference type="EMBL" id="JAALHA020000007">
    <property type="protein sequence ID" value="MDR9896196.1"/>
    <property type="molecule type" value="Genomic_DNA"/>
</dbReference>
<evidence type="ECO:0000256" key="3">
    <source>
        <dbReference type="PROSITE-ProRule" id="PRU00169"/>
    </source>
</evidence>
<keyword evidence="2" id="KW-0902">Two-component regulatory system</keyword>
<comment type="caution">
    <text evidence="5">The sequence shown here is derived from an EMBL/GenBank/DDBJ whole genome shotgun (WGS) entry which is preliminary data.</text>
</comment>
<evidence type="ECO:0000313" key="5">
    <source>
        <dbReference type="EMBL" id="MDR9896196.1"/>
    </source>
</evidence>
<reference evidence="6" key="1">
    <citation type="journal article" date="2021" name="Science">
        <title>Hunting the eagle killer: A cyanobacterial neurotoxin causes vacuolar myelinopathy.</title>
        <authorList>
            <person name="Breinlinger S."/>
            <person name="Phillips T.J."/>
            <person name="Haram B.N."/>
            <person name="Mares J."/>
            <person name="Martinez Yerena J.A."/>
            <person name="Hrouzek P."/>
            <person name="Sobotka R."/>
            <person name="Henderson W.M."/>
            <person name="Schmieder P."/>
            <person name="Williams S.M."/>
            <person name="Lauderdale J.D."/>
            <person name="Wilde H.D."/>
            <person name="Gerrin W."/>
            <person name="Kust A."/>
            <person name="Washington J.W."/>
            <person name="Wagner C."/>
            <person name="Geier B."/>
            <person name="Liebeke M."/>
            <person name="Enke H."/>
            <person name="Niedermeyer T.H.J."/>
            <person name="Wilde S.B."/>
        </authorList>
    </citation>
    <scope>NUCLEOTIDE SEQUENCE [LARGE SCALE GENOMIC DNA]</scope>
    <source>
        <strain evidence="6">Thurmond2011</strain>
    </source>
</reference>
<dbReference type="GO" id="GO:0000160">
    <property type="term" value="P:phosphorelay signal transduction system"/>
    <property type="evidence" value="ECO:0007669"/>
    <property type="project" value="UniProtKB-KW"/>
</dbReference>
<keyword evidence="6" id="KW-1185">Reference proteome</keyword>
<evidence type="ECO:0000256" key="1">
    <source>
        <dbReference type="ARBA" id="ARBA00022553"/>
    </source>
</evidence>
<comment type="subcellular location">
    <subcellularLocation>
        <location evidence="2">Cell septum</location>
    </subcellularLocation>
</comment>
<dbReference type="InterPro" id="IPR024186">
    <property type="entry name" value="Sig_transdc_resp-reg_PatA"/>
</dbReference>
<sequence>MGHGAWGMGHWAWGIGHGALGMGHGAWGMGHGAWGMGHESWVVFFFNGEIIYAQKVDKNKNLSQISDNLRHHNVNLQIEEIPFAALGLLNLPEYDYLWVLLKKNVIKPSQARRIIHSLVYETVFDLLNLRYGNFIFQQGFALAPHLTTLKIAPTLTKIIKQVQEWKLLYPHIQSADQFPVLADLAELRSSLPAITLNKLQQWTDGKTSLRQLSRYLNRDILTVAKAIYPYIQQGLMELVYLDTDEQDLLLDRDTSQKASIVCIDHQTTSCEAIKSILLSKGYDAIAIHNPLEALGVVFQMKPDLILCNAAMPELDGYEICAMLRQSRAFRLVPIIMLTGEGDLLEEARARMVGATDYLTKPFDETQLLVLVENYLDKTYYPGEKPNTC</sequence>
<dbReference type="AlphaFoldDB" id="A0AAP5M5R1"/>
<gene>
    <name evidence="5" type="ORF">G7B40_016740</name>
</gene>
<dbReference type="InterPro" id="IPR025497">
    <property type="entry name" value="PatA-like_N"/>
</dbReference>
<dbReference type="GO" id="GO:0043158">
    <property type="term" value="P:heterocyst development"/>
    <property type="evidence" value="ECO:0007669"/>
    <property type="project" value="UniProtKB-KW"/>
</dbReference>
<feature type="domain" description="Response regulatory" evidence="4">
    <location>
        <begin position="259"/>
        <end position="375"/>
    </location>
</feature>
<accession>A0AAP5M5R1</accession>
<organism evidence="5 6">
    <name type="scientific">Aetokthonos hydrillicola Thurmond2011</name>
    <dbReference type="NCBI Taxonomy" id="2712845"/>
    <lineage>
        <taxon>Bacteria</taxon>
        <taxon>Bacillati</taxon>
        <taxon>Cyanobacteriota</taxon>
        <taxon>Cyanophyceae</taxon>
        <taxon>Nostocales</taxon>
        <taxon>Hapalosiphonaceae</taxon>
        <taxon>Aetokthonos</taxon>
    </lineage>
</organism>
<dbReference type="Gene3D" id="3.40.50.2300">
    <property type="match status" value="1"/>
</dbReference>
<comment type="function">
    <text evidence="2">Controls heterocyst pattern formation.</text>
</comment>
<name>A0AAP5M5R1_9CYAN</name>
<protein>
    <recommendedName>
        <fullName evidence="2">Protein PatA</fullName>
    </recommendedName>
</protein>
<dbReference type="Pfam" id="PF00072">
    <property type="entry name" value="Response_reg"/>
    <property type="match status" value="1"/>
</dbReference>
<keyword evidence="1" id="KW-0597">Phosphoprotein</keyword>
<comment type="caution">
    <text evidence="3">Lacks conserved residue(s) required for the propagation of feature annotation.</text>
</comment>
<dbReference type="InterPro" id="IPR001789">
    <property type="entry name" value="Sig_transdc_resp-reg_receiver"/>
</dbReference>
<evidence type="ECO:0000313" key="6">
    <source>
        <dbReference type="Proteomes" id="UP000667802"/>
    </source>
</evidence>
<dbReference type="Proteomes" id="UP000667802">
    <property type="component" value="Unassembled WGS sequence"/>
</dbReference>
<evidence type="ECO:0000259" key="4">
    <source>
        <dbReference type="PROSITE" id="PS50110"/>
    </source>
</evidence>
<dbReference type="Pfam" id="PF14332">
    <property type="entry name" value="DUF4388"/>
    <property type="match status" value="1"/>
</dbReference>
<dbReference type="SUPFAM" id="SSF52172">
    <property type="entry name" value="CheY-like"/>
    <property type="match status" value="1"/>
</dbReference>
<dbReference type="InterPro" id="IPR011006">
    <property type="entry name" value="CheY-like_superfamily"/>
</dbReference>
<dbReference type="GO" id="GO:0030428">
    <property type="term" value="C:cell septum"/>
    <property type="evidence" value="ECO:0007669"/>
    <property type="project" value="UniProtKB-SubCell"/>
</dbReference>
<dbReference type="SMART" id="SM00448">
    <property type="entry name" value="REC"/>
    <property type="match status" value="1"/>
</dbReference>
<dbReference type="InterPro" id="IPR050595">
    <property type="entry name" value="Bact_response_regulator"/>
</dbReference>
<evidence type="ECO:0000256" key="2">
    <source>
        <dbReference type="PIRNR" id="PIRNR005897"/>
    </source>
</evidence>
<proteinExistence type="evidence at transcript level"/>
<dbReference type="PANTHER" id="PTHR44591:SF3">
    <property type="entry name" value="RESPONSE REGULATORY DOMAIN-CONTAINING PROTEIN"/>
    <property type="match status" value="1"/>
</dbReference>
<keyword evidence="2" id="KW-0364">Heterocyst</keyword>
<dbReference type="PIRSF" id="PIRSF005897">
    <property type="entry name" value="RR_PatA"/>
    <property type="match status" value="1"/>
</dbReference>
<dbReference type="RefSeq" id="WP_310833935.1">
    <property type="nucleotide sequence ID" value="NZ_JAALHA020000007.1"/>
</dbReference>
<comment type="induction">
    <text evidence="2">By nitrogen starvation.</text>
</comment>